<dbReference type="GeneID" id="105264111"/>
<protein>
    <submittedName>
        <fullName evidence="8">Chymotrypsin inhibitor-like</fullName>
    </submittedName>
</protein>
<keyword evidence="5" id="KW-0732">Signal</keyword>
<dbReference type="InterPro" id="IPR036084">
    <property type="entry name" value="Ser_inhib-like_sf"/>
</dbReference>
<feature type="chain" id="PRO_5040385822" evidence="5">
    <location>
        <begin position="23"/>
        <end position="77"/>
    </location>
</feature>
<evidence type="ECO:0000256" key="5">
    <source>
        <dbReference type="SAM" id="SignalP"/>
    </source>
</evidence>
<dbReference type="PANTHER" id="PTHR23259">
    <property type="entry name" value="RIDDLE"/>
    <property type="match status" value="1"/>
</dbReference>
<dbReference type="GO" id="GO:0004867">
    <property type="term" value="F:serine-type endopeptidase inhibitor activity"/>
    <property type="evidence" value="ECO:0007669"/>
    <property type="project" value="UniProtKB-KW"/>
</dbReference>
<dbReference type="AlphaFoldDB" id="A0A9R1TWM5"/>
<evidence type="ECO:0000313" key="8">
    <source>
        <dbReference type="RefSeq" id="XP_011299063.1"/>
    </source>
</evidence>
<dbReference type="CDD" id="cd19941">
    <property type="entry name" value="TIL"/>
    <property type="match status" value="1"/>
</dbReference>
<dbReference type="Proteomes" id="UP000694866">
    <property type="component" value="Unplaced"/>
</dbReference>
<dbReference type="FunFam" id="2.10.25.10:FF:000055">
    <property type="entry name" value="alpha-tectorin isoform X1"/>
    <property type="match status" value="1"/>
</dbReference>
<gene>
    <name evidence="8" type="primary">LOC105264111</name>
</gene>
<feature type="signal peptide" evidence="5">
    <location>
        <begin position="1"/>
        <end position="22"/>
    </location>
</feature>
<dbReference type="OrthoDB" id="6236007at2759"/>
<keyword evidence="4" id="KW-1015">Disulfide bond</keyword>
<dbReference type="Pfam" id="PF01826">
    <property type="entry name" value="TIL"/>
    <property type="match status" value="1"/>
</dbReference>
<dbReference type="RefSeq" id="XP_011299063.1">
    <property type="nucleotide sequence ID" value="XM_011300761.1"/>
</dbReference>
<feature type="domain" description="TIL" evidence="6">
    <location>
        <begin position="26"/>
        <end position="76"/>
    </location>
</feature>
<dbReference type="InterPro" id="IPR051368">
    <property type="entry name" value="SerProtInhib-TIL_Domain"/>
</dbReference>
<evidence type="ECO:0000256" key="3">
    <source>
        <dbReference type="ARBA" id="ARBA00022900"/>
    </source>
</evidence>
<reference evidence="8" key="1">
    <citation type="submission" date="2025-08" db="UniProtKB">
        <authorList>
            <consortium name="RefSeq"/>
        </authorList>
    </citation>
    <scope>IDENTIFICATION</scope>
    <source>
        <strain evidence="8">USDA-PBARC FA_bdor</strain>
        <tissue evidence="8">Whole organism</tissue>
    </source>
</reference>
<dbReference type="InterPro" id="IPR002919">
    <property type="entry name" value="TIL_dom"/>
</dbReference>
<evidence type="ECO:0000259" key="6">
    <source>
        <dbReference type="Pfam" id="PF01826"/>
    </source>
</evidence>
<evidence type="ECO:0000256" key="4">
    <source>
        <dbReference type="ARBA" id="ARBA00023157"/>
    </source>
</evidence>
<name>A0A9R1TWM5_9HYME</name>
<accession>A0A9R1TWM5</accession>
<evidence type="ECO:0000256" key="2">
    <source>
        <dbReference type="ARBA" id="ARBA00022690"/>
    </source>
</evidence>
<evidence type="ECO:0000313" key="7">
    <source>
        <dbReference type="Proteomes" id="UP000694866"/>
    </source>
</evidence>
<keyword evidence="2" id="KW-0646">Protease inhibitor</keyword>
<dbReference type="Gene3D" id="2.10.25.10">
    <property type="entry name" value="Laminin"/>
    <property type="match status" value="1"/>
</dbReference>
<dbReference type="PANTHER" id="PTHR23259:SF70">
    <property type="entry name" value="ACCESSORY GLAND PROTEIN ACP62F-RELATED"/>
    <property type="match status" value="1"/>
</dbReference>
<evidence type="ECO:0000256" key="1">
    <source>
        <dbReference type="ARBA" id="ARBA00007611"/>
    </source>
</evidence>
<proteinExistence type="inferred from homology"/>
<organism evidence="7 8">
    <name type="scientific">Fopius arisanus</name>
    <dbReference type="NCBI Taxonomy" id="64838"/>
    <lineage>
        <taxon>Eukaryota</taxon>
        <taxon>Metazoa</taxon>
        <taxon>Ecdysozoa</taxon>
        <taxon>Arthropoda</taxon>
        <taxon>Hexapoda</taxon>
        <taxon>Insecta</taxon>
        <taxon>Pterygota</taxon>
        <taxon>Neoptera</taxon>
        <taxon>Endopterygota</taxon>
        <taxon>Hymenoptera</taxon>
        <taxon>Apocrita</taxon>
        <taxon>Ichneumonoidea</taxon>
        <taxon>Braconidae</taxon>
        <taxon>Opiinae</taxon>
        <taxon>Fopius</taxon>
    </lineage>
</organism>
<comment type="similarity">
    <text evidence="1">Belongs to the serine protease inhibitor-like (TIL domain-containing) family.</text>
</comment>
<dbReference type="SUPFAM" id="SSF57567">
    <property type="entry name" value="Serine protease inhibitors"/>
    <property type="match status" value="1"/>
</dbReference>
<keyword evidence="7" id="KW-1185">Reference proteome</keyword>
<sequence length="77" mass="8916">MRGFSLFFILALAVVCISEINAQRRCRRNEVWTSCGTACPPTCRNPRPRICTRQCVRGCFCRRGWFRNNRGICVARC</sequence>
<keyword evidence="3" id="KW-0722">Serine protease inhibitor</keyword>
<dbReference type="KEGG" id="fas:105264111"/>